<name>A0A8X7X6A7_POLSE</name>
<organism evidence="4 5">
    <name type="scientific">Polypterus senegalus</name>
    <name type="common">Senegal bichir</name>
    <dbReference type="NCBI Taxonomy" id="55291"/>
    <lineage>
        <taxon>Eukaryota</taxon>
        <taxon>Metazoa</taxon>
        <taxon>Chordata</taxon>
        <taxon>Craniata</taxon>
        <taxon>Vertebrata</taxon>
        <taxon>Euteleostomi</taxon>
        <taxon>Actinopterygii</taxon>
        <taxon>Polypteriformes</taxon>
        <taxon>Polypteridae</taxon>
        <taxon>Polypterus</taxon>
    </lineage>
</organism>
<dbReference type="PROSITE" id="PS50222">
    <property type="entry name" value="EF_HAND_2"/>
    <property type="match status" value="1"/>
</dbReference>
<dbReference type="EMBL" id="JAATIS010004040">
    <property type="protein sequence ID" value="KAG2463128.1"/>
    <property type="molecule type" value="Genomic_DNA"/>
</dbReference>
<dbReference type="PANTHER" id="PTHR11639">
    <property type="entry name" value="S100 CALCIUM-BINDING PROTEIN"/>
    <property type="match status" value="1"/>
</dbReference>
<feature type="domain" description="EF-hand" evidence="3">
    <location>
        <begin position="43"/>
        <end position="78"/>
    </location>
</feature>
<dbReference type="GO" id="GO:0048306">
    <property type="term" value="F:calcium-dependent protein binding"/>
    <property type="evidence" value="ECO:0007669"/>
    <property type="project" value="TreeGrafter"/>
</dbReference>
<keyword evidence="1" id="KW-0479">Metal-binding</keyword>
<dbReference type="Pfam" id="PF13202">
    <property type="entry name" value="EF-hand_5"/>
    <property type="match status" value="1"/>
</dbReference>
<dbReference type="Proteomes" id="UP000886611">
    <property type="component" value="Unassembled WGS sequence"/>
</dbReference>
<dbReference type="InterPro" id="IPR002048">
    <property type="entry name" value="EF_hand_dom"/>
</dbReference>
<feature type="non-terminal residue" evidence="4">
    <location>
        <position position="90"/>
    </location>
</feature>
<dbReference type="Gene3D" id="1.10.238.10">
    <property type="entry name" value="EF-hand"/>
    <property type="match status" value="1"/>
</dbReference>
<evidence type="ECO:0000256" key="1">
    <source>
        <dbReference type="ARBA" id="ARBA00022723"/>
    </source>
</evidence>
<evidence type="ECO:0000313" key="5">
    <source>
        <dbReference type="Proteomes" id="UP000886611"/>
    </source>
</evidence>
<dbReference type="GO" id="GO:0048471">
    <property type="term" value="C:perinuclear region of cytoplasm"/>
    <property type="evidence" value="ECO:0007669"/>
    <property type="project" value="TreeGrafter"/>
</dbReference>
<gene>
    <name evidence="4" type="primary">S100a16</name>
    <name evidence="4" type="ORF">GTO96_0000481</name>
</gene>
<keyword evidence="2" id="KW-0106">Calcium</keyword>
<dbReference type="GO" id="GO:0005615">
    <property type="term" value="C:extracellular space"/>
    <property type="evidence" value="ECO:0007669"/>
    <property type="project" value="TreeGrafter"/>
</dbReference>
<evidence type="ECO:0000313" key="4">
    <source>
        <dbReference type="EMBL" id="KAG2463128.1"/>
    </source>
</evidence>
<evidence type="ECO:0000259" key="3">
    <source>
        <dbReference type="PROSITE" id="PS50222"/>
    </source>
</evidence>
<evidence type="ECO:0000256" key="2">
    <source>
        <dbReference type="ARBA" id="ARBA00022837"/>
    </source>
</evidence>
<dbReference type="AlphaFoldDB" id="A0A8X7X6A7"/>
<dbReference type="PANTHER" id="PTHR11639:SF115">
    <property type="entry name" value="S100 CALCIUM-BINDING PROTEIN U-RELATED"/>
    <property type="match status" value="1"/>
</dbReference>
<accession>A0A8X7X6A7</accession>
<dbReference type="GO" id="GO:0005509">
    <property type="term" value="F:calcium ion binding"/>
    <property type="evidence" value="ECO:0007669"/>
    <property type="project" value="InterPro"/>
</dbReference>
<dbReference type="SUPFAM" id="SSF47473">
    <property type="entry name" value="EF-hand"/>
    <property type="match status" value="1"/>
</dbReference>
<dbReference type="OrthoDB" id="8961427at2759"/>
<proteinExistence type="predicted"/>
<sequence length="90" mass="10298">MDTAIRTMVQIYQKNARGHENLGSEAFHSLVSSHLPHILTNTDCKEAVEQMKQQLDKNKDGKISFEEYMTLIGTLACMLSRQKMVQLEQD</sequence>
<keyword evidence="5" id="KW-1185">Reference proteome</keyword>
<dbReference type="PROSITE" id="PS00018">
    <property type="entry name" value="EF_HAND_1"/>
    <property type="match status" value="1"/>
</dbReference>
<dbReference type="InterPro" id="IPR018247">
    <property type="entry name" value="EF_Hand_1_Ca_BS"/>
</dbReference>
<comment type="caution">
    <text evidence="4">The sequence shown here is derived from an EMBL/GenBank/DDBJ whole genome shotgun (WGS) entry which is preliminary data.</text>
</comment>
<feature type="non-terminal residue" evidence="4">
    <location>
        <position position="1"/>
    </location>
</feature>
<protein>
    <submittedName>
        <fullName evidence="4">S10AG protein</fullName>
    </submittedName>
</protein>
<dbReference type="InterPro" id="IPR011992">
    <property type="entry name" value="EF-hand-dom_pair"/>
</dbReference>
<reference evidence="4 5" key="1">
    <citation type="journal article" date="2021" name="Cell">
        <title>Tracing the genetic footprints of vertebrate landing in non-teleost ray-finned fishes.</title>
        <authorList>
            <person name="Bi X."/>
            <person name="Wang K."/>
            <person name="Yang L."/>
            <person name="Pan H."/>
            <person name="Jiang H."/>
            <person name="Wei Q."/>
            <person name="Fang M."/>
            <person name="Yu H."/>
            <person name="Zhu C."/>
            <person name="Cai Y."/>
            <person name="He Y."/>
            <person name="Gan X."/>
            <person name="Zeng H."/>
            <person name="Yu D."/>
            <person name="Zhu Y."/>
            <person name="Jiang H."/>
            <person name="Qiu Q."/>
            <person name="Yang H."/>
            <person name="Zhang Y.E."/>
            <person name="Wang W."/>
            <person name="Zhu M."/>
            <person name="He S."/>
            <person name="Zhang G."/>
        </authorList>
    </citation>
    <scope>NUCLEOTIDE SEQUENCE [LARGE SCALE GENOMIC DNA]</scope>
    <source>
        <strain evidence="4">Bchr_013</strain>
    </source>
</reference>